<protein>
    <submittedName>
        <fullName evidence="2">Uncharacterized protein</fullName>
    </submittedName>
</protein>
<evidence type="ECO:0000313" key="2">
    <source>
        <dbReference type="EMBL" id="CAD8685352.1"/>
    </source>
</evidence>
<proteinExistence type="predicted"/>
<reference evidence="2" key="1">
    <citation type="submission" date="2021-01" db="EMBL/GenBank/DDBJ databases">
        <authorList>
            <person name="Corre E."/>
            <person name="Pelletier E."/>
            <person name="Niang G."/>
            <person name="Scheremetjew M."/>
            <person name="Finn R."/>
            <person name="Kale V."/>
            <person name="Holt S."/>
            <person name="Cochrane G."/>
            <person name="Meng A."/>
            <person name="Brown T."/>
            <person name="Cohen L."/>
        </authorList>
    </citation>
    <scope>NUCLEOTIDE SEQUENCE</scope>
    <source>
        <strain evidence="2">CCMP722</strain>
    </source>
</reference>
<organism evidence="2">
    <name type="scientific">Pyramimonas obovata</name>
    <dbReference type="NCBI Taxonomy" id="1411642"/>
    <lineage>
        <taxon>Eukaryota</taxon>
        <taxon>Viridiplantae</taxon>
        <taxon>Chlorophyta</taxon>
        <taxon>Pyramimonadophyceae</taxon>
        <taxon>Pyramimonadales</taxon>
        <taxon>Pyramimonadaceae</taxon>
        <taxon>Pyramimonas</taxon>
        <taxon>Pyramimonas incertae sedis</taxon>
    </lineage>
</organism>
<dbReference type="AlphaFoldDB" id="A0A7S0WUK7"/>
<keyword evidence="1" id="KW-1133">Transmembrane helix</keyword>
<evidence type="ECO:0000256" key="1">
    <source>
        <dbReference type="SAM" id="Phobius"/>
    </source>
</evidence>
<dbReference type="EMBL" id="HBFA01034344">
    <property type="protein sequence ID" value="CAD8685352.1"/>
    <property type="molecule type" value="Transcribed_RNA"/>
</dbReference>
<gene>
    <name evidence="2" type="ORF">POBO1169_LOCUS17234</name>
</gene>
<sequence length="147" mass="16194">MLWSLTTVFRAHRFVAGASGLLLLLLPKPVMQVFCPKRSLPDEEKLVIRSWGIFVLAVATIVHKAPSFSFETQQDIGRTLAACFSGLTALYAKEAICMYRPAPGFRAQVAFTGALFGGIALAYITALISRPYNEDKLKRTVSQPFIV</sequence>
<feature type="transmembrane region" description="Helical" evidence="1">
    <location>
        <begin position="105"/>
        <end position="129"/>
    </location>
</feature>
<accession>A0A7S0WUK7</accession>
<name>A0A7S0WUK7_9CHLO</name>
<keyword evidence="1" id="KW-0812">Transmembrane</keyword>
<feature type="transmembrane region" description="Helical" evidence="1">
    <location>
        <begin position="48"/>
        <end position="64"/>
    </location>
</feature>
<keyword evidence="1" id="KW-0472">Membrane</keyword>